<dbReference type="RefSeq" id="WP_013257820.1">
    <property type="nucleotide sequence ID" value="NC_014365.1"/>
</dbReference>
<evidence type="ECO:0000256" key="2">
    <source>
        <dbReference type="ARBA" id="ARBA00029447"/>
    </source>
</evidence>
<keyword evidence="4" id="KW-0472">Membrane</keyword>
<organism evidence="7 8">
    <name type="scientific">Desulfarculus baarsii (strain ATCC 33931 / DSM 2075 / LMG 7858 / VKM B-1802 / 2st14)</name>
    <dbReference type="NCBI Taxonomy" id="644282"/>
    <lineage>
        <taxon>Bacteria</taxon>
        <taxon>Pseudomonadati</taxon>
        <taxon>Thermodesulfobacteriota</taxon>
        <taxon>Desulfarculia</taxon>
        <taxon>Desulfarculales</taxon>
        <taxon>Desulfarculaceae</taxon>
        <taxon>Desulfarculus</taxon>
    </lineage>
</organism>
<keyword evidence="8" id="KW-1185">Reference proteome</keyword>
<dbReference type="PANTHER" id="PTHR43531:SF11">
    <property type="entry name" value="METHYL-ACCEPTING CHEMOTAXIS PROTEIN 3"/>
    <property type="match status" value="1"/>
</dbReference>
<proteinExistence type="inferred from homology"/>
<evidence type="ECO:0000256" key="3">
    <source>
        <dbReference type="PROSITE-ProRule" id="PRU00284"/>
    </source>
</evidence>
<dbReference type="SMART" id="SM00283">
    <property type="entry name" value="MA"/>
    <property type="match status" value="1"/>
</dbReference>
<dbReference type="KEGG" id="dbr:Deba_0996"/>
<sequence length="512" mass="55066">MKLRTKLLISLALVLITALCAVQIFQYNWTINLVSEMTAHRLEMLEQSEKQQADNLFFTIERAVQGSLVRGEMEKFTSLLESLRQLKGLEEVSLFSAAGVATHSSNRKFLGSRLDKTMAAKVLNEPQTHYRQTQNALEIYQPHKVSADCIRCHISWRNGEIRGVTFYRFSTAALRQAEAEAADNMAVLKANSLQTALAAVAGVLVLVALCLFLTVRRFVDQPMAKLVEMLTQYDVDLTLEMPIQSRDEIGQAAKLLNRFVQKLNDVIGHSQQVAAATGVQAGQQAAAIEQISHAANDITALTRENAADAKTAADLMSAVTAQVVQSGKSIANLSGAMDELRESSRQVANIMKTIDEIAFQTNLLALNAAVEAARAGEAGAGFAVVAGEVRSLALRVAEAARNTAQLIDGTIGKIQESGELVTATHEAFGGVQQIIEQAAELMAGVAMSSQEQDTGIAGISNSLREIDNATGQGAAQAANLATTMGTFRTSYNSGQDAAIQRALPEKMSTEIN</sequence>
<dbReference type="Proteomes" id="UP000009047">
    <property type="component" value="Chromosome"/>
</dbReference>
<dbReference type="OrthoDB" id="5410204at2"/>
<evidence type="ECO:0000256" key="4">
    <source>
        <dbReference type="SAM" id="Phobius"/>
    </source>
</evidence>
<dbReference type="STRING" id="644282.Deba_0996"/>
<dbReference type="SUPFAM" id="SSF58104">
    <property type="entry name" value="Methyl-accepting chemotaxis protein (MCP) signaling domain"/>
    <property type="match status" value="1"/>
</dbReference>
<dbReference type="GO" id="GO:0007165">
    <property type="term" value="P:signal transduction"/>
    <property type="evidence" value="ECO:0007669"/>
    <property type="project" value="UniProtKB-KW"/>
</dbReference>
<evidence type="ECO:0000259" key="5">
    <source>
        <dbReference type="PROSITE" id="PS50111"/>
    </source>
</evidence>
<protein>
    <submittedName>
        <fullName evidence="7">Methyl-accepting chemotaxis sensory transducer</fullName>
    </submittedName>
</protein>
<evidence type="ECO:0000256" key="1">
    <source>
        <dbReference type="ARBA" id="ARBA00022500"/>
    </source>
</evidence>
<dbReference type="PROSITE" id="PS50885">
    <property type="entry name" value="HAMP"/>
    <property type="match status" value="1"/>
</dbReference>
<keyword evidence="4" id="KW-1133">Transmembrane helix</keyword>
<reference evidence="7 8" key="1">
    <citation type="journal article" date="2010" name="Stand. Genomic Sci.">
        <title>Complete genome sequence of Desulfarculus baarsii type strain (2st14).</title>
        <authorList>
            <person name="Sun H."/>
            <person name="Spring S."/>
            <person name="Lapidus A."/>
            <person name="Davenport K."/>
            <person name="Del Rio T.G."/>
            <person name="Tice H."/>
            <person name="Nolan M."/>
            <person name="Copeland A."/>
            <person name="Cheng J.F."/>
            <person name="Lucas S."/>
            <person name="Tapia R."/>
            <person name="Goodwin L."/>
            <person name="Pitluck S."/>
            <person name="Ivanova N."/>
            <person name="Pagani I."/>
            <person name="Mavromatis K."/>
            <person name="Ovchinnikova G."/>
            <person name="Pati A."/>
            <person name="Chen A."/>
            <person name="Palaniappan K."/>
            <person name="Hauser L."/>
            <person name="Chang Y.J."/>
            <person name="Jeffries C.D."/>
            <person name="Detter J.C."/>
            <person name="Han C."/>
            <person name="Rohde M."/>
            <person name="Brambilla E."/>
            <person name="Goker M."/>
            <person name="Woyke T."/>
            <person name="Bristow J."/>
            <person name="Eisen J.A."/>
            <person name="Markowitz V."/>
            <person name="Hugenholtz P."/>
            <person name="Kyrpides N.C."/>
            <person name="Klenk H.P."/>
            <person name="Land M."/>
        </authorList>
    </citation>
    <scope>NUCLEOTIDE SEQUENCE [LARGE SCALE GENOMIC DNA]</scope>
    <source>
        <strain evidence="8">ATCC 33931 / DSM 2075 / LMG 7858 / VKM B-1802 / 2st14</strain>
    </source>
</reference>
<dbReference type="GO" id="GO:0004888">
    <property type="term" value="F:transmembrane signaling receptor activity"/>
    <property type="evidence" value="ECO:0007669"/>
    <property type="project" value="InterPro"/>
</dbReference>
<gene>
    <name evidence="7" type="ordered locus">Deba_0996</name>
</gene>
<dbReference type="InterPro" id="IPR003660">
    <property type="entry name" value="HAMP_dom"/>
</dbReference>
<keyword evidence="1" id="KW-0145">Chemotaxis</keyword>
<comment type="similarity">
    <text evidence="2">Belongs to the methyl-accepting chemotaxis (MCP) protein family.</text>
</comment>
<dbReference type="Gene3D" id="1.10.287.950">
    <property type="entry name" value="Methyl-accepting chemotaxis protein"/>
    <property type="match status" value="1"/>
</dbReference>
<evidence type="ECO:0000313" key="7">
    <source>
        <dbReference type="EMBL" id="ADK84366.1"/>
    </source>
</evidence>
<name>E1QFN0_DESB2</name>
<feature type="domain" description="HAMP" evidence="6">
    <location>
        <begin position="217"/>
        <end position="268"/>
    </location>
</feature>
<accession>E1QFN0</accession>
<evidence type="ECO:0000313" key="8">
    <source>
        <dbReference type="Proteomes" id="UP000009047"/>
    </source>
</evidence>
<dbReference type="eggNOG" id="COG0840">
    <property type="taxonomic scope" value="Bacteria"/>
</dbReference>
<dbReference type="AlphaFoldDB" id="E1QFN0"/>
<dbReference type="InterPro" id="IPR004089">
    <property type="entry name" value="MCPsignal_dom"/>
</dbReference>
<dbReference type="CDD" id="cd06225">
    <property type="entry name" value="HAMP"/>
    <property type="match status" value="1"/>
</dbReference>
<dbReference type="Pfam" id="PF00015">
    <property type="entry name" value="MCPsignal"/>
    <property type="match status" value="1"/>
</dbReference>
<feature type="domain" description="Methyl-accepting transducer" evidence="5">
    <location>
        <begin position="280"/>
        <end position="488"/>
    </location>
</feature>
<dbReference type="PROSITE" id="PS50111">
    <property type="entry name" value="CHEMOTAXIS_TRANSDUC_2"/>
    <property type="match status" value="1"/>
</dbReference>
<dbReference type="InterPro" id="IPR004090">
    <property type="entry name" value="Chemotax_Me-accpt_rcpt"/>
</dbReference>
<dbReference type="Gene3D" id="3.30.450.290">
    <property type="match status" value="1"/>
</dbReference>
<dbReference type="InterPro" id="IPR051310">
    <property type="entry name" value="MCP_chemotaxis"/>
</dbReference>
<dbReference type="EMBL" id="CP002085">
    <property type="protein sequence ID" value="ADK84366.1"/>
    <property type="molecule type" value="Genomic_DNA"/>
</dbReference>
<dbReference type="GO" id="GO:0005886">
    <property type="term" value="C:plasma membrane"/>
    <property type="evidence" value="ECO:0007669"/>
    <property type="project" value="TreeGrafter"/>
</dbReference>
<dbReference type="PRINTS" id="PR00260">
    <property type="entry name" value="CHEMTRNSDUCR"/>
</dbReference>
<dbReference type="HOGENOM" id="CLU_531821_0_0_7"/>
<feature type="transmembrane region" description="Helical" evidence="4">
    <location>
        <begin position="196"/>
        <end position="215"/>
    </location>
</feature>
<dbReference type="Gene3D" id="6.10.340.10">
    <property type="match status" value="1"/>
</dbReference>
<keyword evidence="3" id="KW-0807">Transducer</keyword>
<evidence type="ECO:0000259" key="6">
    <source>
        <dbReference type="PROSITE" id="PS50885"/>
    </source>
</evidence>
<keyword evidence="4" id="KW-0812">Transmembrane</keyword>
<dbReference type="PANTHER" id="PTHR43531">
    <property type="entry name" value="PROTEIN ICFG"/>
    <property type="match status" value="1"/>
</dbReference>
<dbReference type="GO" id="GO:0006935">
    <property type="term" value="P:chemotaxis"/>
    <property type="evidence" value="ECO:0007669"/>
    <property type="project" value="UniProtKB-KW"/>
</dbReference>